<name>A0A842J8N0_9BACT</name>
<organism evidence="2 3">
    <name type="scientific">Campylobacter massiliensis</name>
    <dbReference type="NCBI Taxonomy" id="2762557"/>
    <lineage>
        <taxon>Bacteria</taxon>
        <taxon>Pseudomonadati</taxon>
        <taxon>Campylobacterota</taxon>
        <taxon>Epsilonproteobacteria</taxon>
        <taxon>Campylobacterales</taxon>
        <taxon>Campylobacteraceae</taxon>
        <taxon>Campylobacter</taxon>
    </lineage>
</organism>
<reference evidence="2 3" key="1">
    <citation type="submission" date="2020-08" db="EMBL/GenBank/DDBJ databases">
        <title>Complete genome and description of Campylobacter massiliensis Marseille-Q3452 sp. nov.</title>
        <authorList>
            <person name="Antezack A."/>
        </authorList>
    </citation>
    <scope>NUCLEOTIDE SEQUENCE [LARGE SCALE GENOMIC DNA]</scope>
    <source>
        <strain evidence="2 3">Marseille-Q3452</strain>
    </source>
</reference>
<gene>
    <name evidence="2" type="ORF">H7R39_04215</name>
</gene>
<proteinExistence type="predicted"/>
<dbReference type="AlphaFoldDB" id="A0A842J8N0"/>
<evidence type="ECO:0000313" key="2">
    <source>
        <dbReference type="EMBL" id="MBC2882472.1"/>
    </source>
</evidence>
<dbReference type="EMBL" id="JACLZK010000001">
    <property type="protein sequence ID" value="MBC2882472.1"/>
    <property type="molecule type" value="Genomic_DNA"/>
</dbReference>
<sequence length="91" mass="10657">MEGTARFALALGFIFLCILILYFAARILFQILGKRGKYRHFENIVVYGESAKNFINILPKTDSQRSELKAYFLRKLGRNINELGIDFYIFR</sequence>
<keyword evidence="1" id="KW-1133">Transmembrane helix</keyword>
<comment type="caution">
    <text evidence="2">The sequence shown here is derived from an EMBL/GenBank/DDBJ whole genome shotgun (WGS) entry which is preliminary data.</text>
</comment>
<keyword evidence="1" id="KW-0812">Transmembrane</keyword>
<evidence type="ECO:0000256" key="1">
    <source>
        <dbReference type="SAM" id="Phobius"/>
    </source>
</evidence>
<dbReference type="RefSeq" id="WP_185898087.1">
    <property type="nucleotide sequence ID" value="NZ_JACLZK010000001.1"/>
</dbReference>
<feature type="transmembrane region" description="Helical" evidence="1">
    <location>
        <begin position="6"/>
        <end position="29"/>
    </location>
</feature>
<keyword evidence="1" id="KW-0472">Membrane</keyword>
<keyword evidence="3" id="KW-1185">Reference proteome</keyword>
<accession>A0A842J8N0</accession>
<dbReference type="Proteomes" id="UP000552683">
    <property type="component" value="Unassembled WGS sequence"/>
</dbReference>
<evidence type="ECO:0000313" key="3">
    <source>
        <dbReference type="Proteomes" id="UP000552683"/>
    </source>
</evidence>
<protein>
    <submittedName>
        <fullName evidence="2">Uncharacterized protein</fullName>
    </submittedName>
</protein>